<dbReference type="EMBL" id="JJMM01000010">
    <property type="protein sequence ID" value="KDR95547.1"/>
    <property type="molecule type" value="Genomic_DNA"/>
</dbReference>
<dbReference type="Proteomes" id="UP000027946">
    <property type="component" value="Unassembled WGS sequence"/>
</dbReference>
<organism evidence="2 3">
    <name type="scientific">Peptoclostridium litorale DSM 5388</name>
    <dbReference type="NCBI Taxonomy" id="1121324"/>
    <lineage>
        <taxon>Bacteria</taxon>
        <taxon>Bacillati</taxon>
        <taxon>Bacillota</taxon>
        <taxon>Clostridia</taxon>
        <taxon>Peptostreptococcales</taxon>
        <taxon>Peptoclostridiaceae</taxon>
        <taxon>Peptoclostridium</taxon>
    </lineage>
</organism>
<name>A0A069RMY9_PEPLI</name>
<dbReference type="PANTHER" id="PTHR33434">
    <property type="entry name" value="DEGV DOMAIN-CONTAINING PROTEIN DR_1986-RELATED"/>
    <property type="match status" value="1"/>
</dbReference>
<dbReference type="Pfam" id="PF02645">
    <property type="entry name" value="DegV"/>
    <property type="match status" value="1"/>
</dbReference>
<dbReference type="eggNOG" id="COG1307">
    <property type="taxonomic scope" value="Bacteria"/>
</dbReference>
<dbReference type="Gene3D" id="3.30.1180.10">
    <property type="match status" value="1"/>
</dbReference>
<evidence type="ECO:0000313" key="3">
    <source>
        <dbReference type="Proteomes" id="UP000027946"/>
    </source>
</evidence>
<dbReference type="InterPro" id="IPR050270">
    <property type="entry name" value="DegV_domain_contain"/>
</dbReference>
<dbReference type="InterPro" id="IPR003797">
    <property type="entry name" value="DegV"/>
</dbReference>
<dbReference type="GO" id="GO:0008289">
    <property type="term" value="F:lipid binding"/>
    <property type="evidence" value="ECO:0007669"/>
    <property type="project" value="UniProtKB-KW"/>
</dbReference>
<dbReference type="PROSITE" id="PS51482">
    <property type="entry name" value="DEGV"/>
    <property type="match status" value="1"/>
</dbReference>
<comment type="caution">
    <text evidence="2">The sequence shown here is derived from an EMBL/GenBank/DDBJ whole genome shotgun (WGS) entry which is preliminary data.</text>
</comment>
<reference evidence="2 3" key="1">
    <citation type="submission" date="2014-03" db="EMBL/GenBank/DDBJ databases">
        <title>Genome sequence of Clostridium litorale W6, DSM 5388.</title>
        <authorList>
            <person name="Poehlein A."/>
            <person name="Jagirdar A."/>
            <person name="Khonsari B."/>
            <person name="Chibani C.M."/>
            <person name="Gutierrez Gutierrez D.A."/>
            <person name="Davydova E."/>
            <person name="Alghaithi H.S."/>
            <person name="Nair K.P."/>
            <person name="Dhamotharan K."/>
            <person name="Chandran L."/>
            <person name="G W."/>
            <person name="Daniel R."/>
        </authorList>
    </citation>
    <scope>NUCLEOTIDE SEQUENCE [LARGE SCALE GENOMIC DNA]</scope>
    <source>
        <strain evidence="2 3">W6</strain>
    </source>
</reference>
<keyword evidence="3" id="KW-1185">Reference proteome</keyword>
<dbReference type="Gene3D" id="3.40.50.10170">
    <property type="match status" value="1"/>
</dbReference>
<dbReference type="SUPFAM" id="SSF82549">
    <property type="entry name" value="DAK1/DegV-like"/>
    <property type="match status" value="1"/>
</dbReference>
<accession>A0A069RMY9</accession>
<dbReference type="NCBIfam" id="TIGR00762">
    <property type="entry name" value="DegV"/>
    <property type="match status" value="1"/>
</dbReference>
<evidence type="ECO:0000313" key="2">
    <source>
        <dbReference type="EMBL" id="KDR95547.1"/>
    </source>
</evidence>
<dbReference type="InterPro" id="IPR043168">
    <property type="entry name" value="DegV_C"/>
</dbReference>
<dbReference type="STRING" id="1121324.CLIT_10c02740"/>
<dbReference type="RefSeq" id="WP_038263876.1">
    <property type="nucleotide sequence ID" value="NZ_FSRH01000006.1"/>
</dbReference>
<dbReference type="PANTHER" id="PTHR33434:SF2">
    <property type="entry name" value="FATTY ACID-BINDING PROTEIN TM_1468"/>
    <property type="match status" value="1"/>
</dbReference>
<evidence type="ECO:0000256" key="1">
    <source>
        <dbReference type="ARBA" id="ARBA00023121"/>
    </source>
</evidence>
<proteinExistence type="predicted"/>
<protein>
    <submittedName>
        <fullName evidence="2">DegV domain-containing protein</fullName>
    </submittedName>
</protein>
<sequence length="279" mass="30547">MNIKIIADSLSDIPVDIAARFDIEVIPLVIIFDDEQYLDGVELTQAQMYEKIESCGKLPKSSQVTPQRFEDVFRKYLDMGKDIIYIGSSSNATGTFRSAQLAKNNMESDKIHILDTMLLSYACGMIVVEAAKMSENGKAVGEILEMAEEMKTKVGCIFTVDTLEYLKRGGRLSATKAVIGTILNVKPLLTLEDGIVKHMKNVRGTKKAIDEIIDTVIKEAGELPKGLVISHGSNSKIFEKLKAAISKKMGLENVIETDIGAVTGIHTGPTVAAVFYLKK</sequence>
<keyword evidence="1" id="KW-0446">Lipid-binding</keyword>
<gene>
    <name evidence="2" type="ORF">CLIT_10c02740</name>
</gene>
<dbReference type="OrthoDB" id="9780216at2"/>
<dbReference type="AlphaFoldDB" id="A0A069RMY9"/>